<dbReference type="AlphaFoldDB" id="A0A2T2NXY0"/>
<dbReference type="InterPro" id="IPR036770">
    <property type="entry name" value="Ankyrin_rpt-contain_sf"/>
</dbReference>
<keyword evidence="1" id="KW-0677">Repeat</keyword>
<dbReference type="PANTHER" id="PTHR24198:SF165">
    <property type="entry name" value="ANKYRIN REPEAT-CONTAINING PROTEIN-RELATED"/>
    <property type="match status" value="1"/>
</dbReference>
<dbReference type="EMBL" id="KZ678132">
    <property type="protein sequence ID" value="PSN70219.1"/>
    <property type="molecule type" value="Genomic_DNA"/>
</dbReference>
<dbReference type="STRING" id="1448308.A0A2T2NXY0"/>
<dbReference type="Gene3D" id="1.25.40.20">
    <property type="entry name" value="Ankyrin repeat-containing domain"/>
    <property type="match status" value="1"/>
</dbReference>
<protein>
    <submittedName>
        <fullName evidence="4">Uncharacterized protein</fullName>
    </submittedName>
</protein>
<dbReference type="SMART" id="SM00248">
    <property type="entry name" value="ANK"/>
    <property type="match status" value="4"/>
</dbReference>
<proteinExistence type="predicted"/>
<gene>
    <name evidence="4" type="ORF">BS50DRAFT_662295</name>
</gene>
<evidence type="ECO:0000256" key="1">
    <source>
        <dbReference type="ARBA" id="ARBA00022737"/>
    </source>
</evidence>
<dbReference type="Proteomes" id="UP000240883">
    <property type="component" value="Unassembled WGS sequence"/>
</dbReference>
<evidence type="ECO:0000256" key="3">
    <source>
        <dbReference type="PROSITE-ProRule" id="PRU00023"/>
    </source>
</evidence>
<reference evidence="4 5" key="1">
    <citation type="journal article" date="2018" name="Front. Microbiol.">
        <title>Genome-Wide Analysis of Corynespora cassiicola Leaf Fall Disease Putative Effectors.</title>
        <authorList>
            <person name="Lopez D."/>
            <person name="Ribeiro S."/>
            <person name="Label P."/>
            <person name="Fumanal B."/>
            <person name="Venisse J.S."/>
            <person name="Kohler A."/>
            <person name="de Oliveira R.R."/>
            <person name="Labutti K."/>
            <person name="Lipzen A."/>
            <person name="Lail K."/>
            <person name="Bauer D."/>
            <person name="Ohm R.A."/>
            <person name="Barry K.W."/>
            <person name="Spatafora J."/>
            <person name="Grigoriev I.V."/>
            <person name="Martin F.M."/>
            <person name="Pujade-Renaud V."/>
        </authorList>
    </citation>
    <scope>NUCLEOTIDE SEQUENCE [LARGE SCALE GENOMIC DNA]</scope>
    <source>
        <strain evidence="4 5">Philippines</strain>
    </source>
</reference>
<dbReference type="PANTHER" id="PTHR24198">
    <property type="entry name" value="ANKYRIN REPEAT AND PROTEIN KINASE DOMAIN-CONTAINING PROTEIN"/>
    <property type="match status" value="1"/>
</dbReference>
<dbReference type="OrthoDB" id="10254927at2759"/>
<feature type="repeat" description="ANK" evidence="3">
    <location>
        <begin position="40"/>
        <end position="72"/>
    </location>
</feature>
<name>A0A2T2NXY0_CORCC</name>
<sequence length="586" mass="65510">MATQFFMHVVYMGEMKGSRRLCVSLAQIRTLYSGPYSQYHGITALGFAALYGQVVTVEKLLQVGAYPNVADREKRTSVHWAVKSSRKSSRADCLYLLWSHDANLNARDSWGLNAANMAMDMQDLDSLSVLMTYEAELNYPPPSEQGITAYAILLPLLRKRKYEAVKFLMKIMNLLQTDPASGRTVLHALAMHGDISMLVSFEDILTHFPNISVFPTDITQYEVNAELQENSHFGSLLYRPAERIQADTLATRPLNHKDQSASTQLMKMNRRDRDAHFSLRVNTIDKAISKDTRISEQDSSGINLAQIKAPSQGTSSAINSTTMGSIVFDEAVELAADPDSEFSLGSWHNDNVCSSKAYSEDNDSGVPADVFHLNLEPQGLTSKDVINVDESQFSTPHRDTKRTVKEKNGMEKVPLFKRELTNERDILIVSFVIAYALFSEGLILLRSSHQAFGRTVRDLMRPRALPGYTRITWDRWWGKEIYADFLRTNSQTLKGLNSALESHISDQNLLANVTDVNLPMPTTAYLGGRSGTEGALSSGHHKYPRTLFPQVINKLALPSPIHLWCPDSWNFASIPENLATALARSI</sequence>
<keyword evidence="2 3" id="KW-0040">ANK repeat</keyword>
<evidence type="ECO:0000313" key="5">
    <source>
        <dbReference type="Proteomes" id="UP000240883"/>
    </source>
</evidence>
<evidence type="ECO:0000313" key="4">
    <source>
        <dbReference type="EMBL" id="PSN70219.1"/>
    </source>
</evidence>
<dbReference type="PROSITE" id="PS50297">
    <property type="entry name" value="ANK_REP_REGION"/>
    <property type="match status" value="1"/>
</dbReference>
<dbReference type="SUPFAM" id="SSF48403">
    <property type="entry name" value="Ankyrin repeat"/>
    <property type="match status" value="1"/>
</dbReference>
<accession>A0A2T2NXY0</accession>
<organism evidence="4 5">
    <name type="scientific">Corynespora cassiicola Philippines</name>
    <dbReference type="NCBI Taxonomy" id="1448308"/>
    <lineage>
        <taxon>Eukaryota</taxon>
        <taxon>Fungi</taxon>
        <taxon>Dikarya</taxon>
        <taxon>Ascomycota</taxon>
        <taxon>Pezizomycotina</taxon>
        <taxon>Dothideomycetes</taxon>
        <taxon>Pleosporomycetidae</taxon>
        <taxon>Pleosporales</taxon>
        <taxon>Corynesporascaceae</taxon>
        <taxon>Corynespora</taxon>
    </lineage>
</organism>
<dbReference type="InterPro" id="IPR002110">
    <property type="entry name" value="Ankyrin_rpt"/>
</dbReference>
<dbReference type="PROSITE" id="PS50088">
    <property type="entry name" value="ANK_REPEAT"/>
    <property type="match status" value="1"/>
</dbReference>
<evidence type="ECO:0000256" key="2">
    <source>
        <dbReference type="ARBA" id="ARBA00023043"/>
    </source>
</evidence>
<keyword evidence="5" id="KW-1185">Reference proteome</keyword>